<dbReference type="Gene3D" id="1.25.40.10">
    <property type="entry name" value="Tetratricopeptide repeat domain"/>
    <property type="match status" value="1"/>
</dbReference>
<name>A0A444IYG0_9BACT</name>
<dbReference type="PANTHER" id="PTHR10098">
    <property type="entry name" value="RAPSYN-RELATED"/>
    <property type="match status" value="1"/>
</dbReference>
<dbReference type="PANTHER" id="PTHR10098:SF106">
    <property type="entry name" value="TETRATRICOPEPTIDE REPEAT PROTEIN 28-LIKE PROTEIN"/>
    <property type="match status" value="1"/>
</dbReference>
<gene>
    <name evidence="1" type="ORF">H206_03775</name>
</gene>
<protein>
    <submittedName>
        <fullName evidence="1">Tetratricopeptide repeat-containing protein</fullName>
    </submittedName>
</protein>
<dbReference type="EMBL" id="MTKO01000071">
    <property type="protein sequence ID" value="RWX45899.1"/>
    <property type="molecule type" value="Genomic_DNA"/>
</dbReference>
<dbReference type="Proteomes" id="UP000287853">
    <property type="component" value="Unassembled WGS sequence"/>
</dbReference>
<dbReference type="AlphaFoldDB" id="A0A444IYG0"/>
<comment type="caution">
    <text evidence="1">The sequence shown here is derived from an EMBL/GenBank/DDBJ whole genome shotgun (WGS) entry which is preliminary data.</text>
</comment>
<accession>A0A444IYG0</accession>
<dbReference type="InterPro" id="IPR019734">
    <property type="entry name" value="TPR_rpt"/>
</dbReference>
<dbReference type="InterPro" id="IPR011990">
    <property type="entry name" value="TPR-like_helical_dom_sf"/>
</dbReference>
<keyword evidence="2" id="KW-1185">Reference proteome</keyword>
<dbReference type="Pfam" id="PF13424">
    <property type="entry name" value="TPR_12"/>
    <property type="match status" value="1"/>
</dbReference>
<sequence length="147" mass="16447">MQAIEQLEEAIKQQQDAARQRRISAADTNVSQALAQRMQLRYAKAAEYWQKAAALLPEDQKKEQAYYLGEAGYDFHRVARYSEALPLYEQSLAIRQEIGDKAGEGTTLNNIATTAYAKGDYPTALKYLEQSLVIRQEIGDKAGEGTT</sequence>
<dbReference type="SUPFAM" id="SSF48452">
    <property type="entry name" value="TPR-like"/>
    <property type="match status" value="1"/>
</dbReference>
<evidence type="ECO:0000313" key="2">
    <source>
        <dbReference type="Proteomes" id="UP000287853"/>
    </source>
</evidence>
<proteinExistence type="predicted"/>
<organism evidence="1 2">
    <name type="scientific">Candidatus Electrothrix aarhusensis</name>
    <dbReference type="NCBI Taxonomy" id="1859131"/>
    <lineage>
        <taxon>Bacteria</taxon>
        <taxon>Pseudomonadati</taxon>
        <taxon>Thermodesulfobacteriota</taxon>
        <taxon>Desulfobulbia</taxon>
        <taxon>Desulfobulbales</taxon>
        <taxon>Desulfobulbaceae</taxon>
        <taxon>Candidatus Electrothrix</taxon>
    </lineage>
</organism>
<evidence type="ECO:0000313" key="1">
    <source>
        <dbReference type="EMBL" id="RWX45899.1"/>
    </source>
</evidence>
<dbReference type="SMART" id="SM00028">
    <property type="entry name" value="TPR"/>
    <property type="match status" value="3"/>
</dbReference>
<feature type="non-terminal residue" evidence="1">
    <location>
        <position position="147"/>
    </location>
</feature>
<reference evidence="1 2" key="1">
    <citation type="submission" date="2017-01" db="EMBL/GenBank/DDBJ databases">
        <title>The cable genome- insights into the physiology and evolution of filamentous bacteria capable of sulfide oxidation via long distance electron transfer.</title>
        <authorList>
            <person name="Schreiber L."/>
            <person name="Bjerg J.T."/>
            <person name="Boggild A."/>
            <person name="Van De Vossenberg J."/>
            <person name="Meysman F."/>
            <person name="Nielsen L.P."/>
            <person name="Schramm A."/>
            <person name="Kjeldsen K.U."/>
        </authorList>
    </citation>
    <scope>NUCLEOTIDE SEQUENCE [LARGE SCALE GENOMIC DNA]</scope>
    <source>
        <strain evidence="1">MCF</strain>
    </source>
</reference>